<dbReference type="AlphaFoldDB" id="A0A382SGY1"/>
<dbReference type="InterPro" id="IPR052567">
    <property type="entry name" value="OP_Dioxygenase"/>
</dbReference>
<name>A0A382SGY1_9ZZZZ</name>
<dbReference type="Pfam" id="PF01966">
    <property type="entry name" value="HD"/>
    <property type="match status" value="1"/>
</dbReference>
<proteinExistence type="predicted"/>
<gene>
    <name evidence="2" type="ORF">METZ01_LOCUS361957</name>
</gene>
<organism evidence="2">
    <name type="scientific">marine metagenome</name>
    <dbReference type="NCBI Taxonomy" id="408172"/>
    <lineage>
        <taxon>unclassified sequences</taxon>
        <taxon>metagenomes</taxon>
        <taxon>ecological metagenomes</taxon>
    </lineage>
</organism>
<evidence type="ECO:0000259" key="1">
    <source>
        <dbReference type="Pfam" id="PF01966"/>
    </source>
</evidence>
<dbReference type="EMBL" id="UINC01128993">
    <property type="protein sequence ID" value="SVD09103.1"/>
    <property type="molecule type" value="Genomic_DNA"/>
</dbReference>
<dbReference type="PANTHER" id="PTHR40202:SF1">
    <property type="entry name" value="HD DOMAIN-CONTAINING PROTEIN"/>
    <property type="match status" value="1"/>
</dbReference>
<dbReference type="SUPFAM" id="SSF109604">
    <property type="entry name" value="HD-domain/PDEase-like"/>
    <property type="match status" value="1"/>
</dbReference>
<dbReference type="Gene3D" id="1.10.3210.10">
    <property type="entry name" value="Hypothetical protein af1432"/>
    <property type="match status" value="1"/>
</dbReference>
<feature type="domain" description="HD" evidence="1">
    <location>
        <begin position="87"/>
        <end position="167"/>
    </location>
</feature>
<sequence>MRVPAGINIVNRSMFATEPKGDAMTEHTMTDQAAPPRASFRSFQESTQDDWMLIMKQRGELEAALTSRILEQFEHLRDDYGGFPVDRLEHSLQTATRAERDDRDDEYVLCALLHDLGDPLTPYNHPDVGAAILKPFVSEANHWMVEHHGIFQGYYFWHHLGMDRNTRDRYADSPHYALTEEFCSEYDSPAFDPGYDSNPLGHYEALIRQFFGTNPWTGRTVGSSDA</sequence>
<protein>
    <recommendedName>
        <fullName evidence="1">HD domain-containing protein</fullName>
    </recommendedName>
</protein>
<dbReference type="CDD" id="cd00077">
    <property type="entry name" value="HDc"/>
    <property type="match status" value="1"/>
</dbReference>
<dbReference type="InterPro" id="IPR006674">
    <property type="entry name" value="HD_domain"/>
</dbReference>
<reference evidence="2" key="1">
    <citation type="submission" date="2018-05" db="EMBL/GenBank/DDBJ databases">
        <authorList>
            <person name="Lanie J.A."/>
            <person name="Ng W.-L."/>
            <person name="Kazmierczak K.M."/>
            <person name="Andrzejewski T.M."/>
            <person name="Davidsen T.M."/>
            <person name="Wayne K.J."/>
            <person name="Tettelin H."/>
            <person name="Glass J.I."/>
            <person name="Rusch D."/>
            <person name="Podicherti R."/>
            <person name="Tsui H.-C.T."/>
            <person name="Winkler M.E."/>
        </authorList>
    </citation>
    <scope>NUCLEOTIDE SEQUENCE</scope>
</reference>
<accession>A0A382SGY1</accession>
<evidence type="ECO:0000313" key="2">
    <source>
        <dbReference type="EMBL" id="SVD09103.1"/>
    </source>
</evidence>
<dbReference type="PANTHER" id="PTHR40202">
    <property type="match status" value="1"/>
</dbReference>
<dbReference type="InterPro" id="IPR003607">
    <property type="entry name" value="HD/PDEase_dom"/>
</dbReference>